<dbReference type="Gene3D" id="3.20.20.80">
    <property type="entry name" value="Glycosidases"/>
    <property type="match status" value="1"/>
</dbReference>
<organism evidence="11 12">
    <name type="scientific">Aquatica leii</name>
    <dbReference type="NCBI Taxonomy" id="1421715"/>
    <lineage>
        <taxon>Eukaryota</taxon>
        <taxon>Metazoa</taxon>
        <taxon>Ecdysozoa</taxon>
        <taxon>Arthropoda</taxon>
        <taxon>Hexapoda</taxon>
        <taxon>Insecta</taxon>
        <taxon>Pterygota</taxon>
        <taxon>Neoptera</taxon>
        <taxon>Endopterygota</taxon>
        <taxon>Coleoptera</taxon>
        <taxon>Polyphaga</taxon>
        <taxon>Elateriformia</taxon>
        <taxon>Elateroidea</taxon>
        <taxon>Lampyridae</taxon>
        <taxon>Luciolinae</taxon>
        <taxon>Aquatica</taxon>
    </lineage>
</organism>
<dbReference type="InterPro" id="IPR005201">
    <property type="entry name" value="TIM_ENGase"/>
</dbReference>
<accession>A0AAN7P2G2</accession>
<keyword evidence="5" id="KW-0378">Hydrolase</keyword>
<dbReference type="InterPro" id="IPR032979">
    <property type="entry name" value="ENGase"/>
</dbReference>
<keyword evidence="12" id="KW-1185">Reference proteome</keyword>
<dbReference type="Proteomes" id="UP001353858">
    <property type="component" value="Unassembled WGS sequence"/>
</dbReference>
<keyword evidence="4" id="KW-0963">Cytoplasm</keyword>
<dbReference type="GO" id="GO:0033925">
    <property type="term" value="F:mannosyl-glycoprotein endo-beta-N-acetylglucosaminidase activity"/>
    <property type="evidence" value="ECO:0007669"/>
    <property type="project" value="UniProtKB-EC"/>
</dbReference>
<dbReference type="CDD" id="cd06547">
    <property type="entry name" value="GH85_ENGase"/>
    <property type="match status" value="1"/>
</dbReference>
<dbReference type="Pfam" id="PF03644">
    <property type="entry name" value="Glyco_hydro_85"/>
    <property type="match status" value="1"/>
</dbReference>
<dbReference type="InterPro" id="IPR017853">
    <property type="entry name" value="GH"/>
</dbReference>
<evidence type="ECO:0000259" key="10">
    <source>
        <dbReference type="Pfam" id="PF03644"/>
    </source>
</evidence>
<dbReference type="PANTHER" id="PTHR13246">
    <property type="entry name" value="ENDO BETA N-ACETYLGLUCOSAMINIDASE"/>
    <property type="match status" value="1"/>
</dbReference>
<comment type="subcellular location">
    <subcellularLocation>
        <location evidence="1">Cytoplasm</location>
        <location evidence="1">Cytosol</location>
    </subcellularLocation>
</comment>
<comment type="function">
    <text evidence="8">Endoglycosidase that releases N-glycans from glycoproteins by cleaving the beta-1,4-glycosidic bond in the N,N'-diacetylchitobiose core. Involved in the processing of free oligosaccharides in the cytosol.</text>
</comment>
<dbReference type="PANTHER" id="PTHR13246:SF1">
    <property type="entry name" value="CYTOSOLIC ENDO-BETA-N-ACETYLGLUCOSAMINIDASE"/>
    <property type="match status" value="1"/>
</dbReference>
<dbReference type="AlphaFoldDB" id="A0AAN7P2G2"/>
<evidence type="ECO:0000256" key="6">
    <source>
        <dbReference type="ARBA" id="ARBA00023295"/>
    </source>
</evidence>
<dbReference type="GO" id="GO:0005829">
    <property type="term" value="C:cytosol"/>
    <property type="evidence" value="ECO:0007669"/>
    <property type="project" value="UniProtKB-SubCell"/>
</dbReference>
<proteinExistence type="inferred from homology"/>
<evidence type="ECO:0000256" key="1">
    <source>
        <dbReference type="ARBA" id="ARBA00004514"/>
    </source>
</evidence>
<dbReference type="EMBL" id="JARPUR010000006">
    <property type="protein sequence ID" value="KAK4873863.1"/>
    <property type="molecule type" value="Genomic_DNA"/>
</dbReference>
<keyword evidence="6" id="KW-0326">Glycosidase</keyword>
<evidence type="ECO:0000313" key="11">
    <source>
        <dbReference type="EMBL" id="KAK4873863.1"/>
    </source>
</evidence>
<sequence>MKRTKLNISDNTTSKKKSFEHDSKNICAPITSLEDAWNYTESPPDWVQKIIELKPRSNFVIQNSTLSCHSESHQFTPSTRVDRRSTPRTLVCHDMKGGYIEDKFVEPINSGNGYTFYRWSQIDIFVYFSHHLITIPPISWINAAHSNGVKILGTFITEWKPGKEICKQIFKDSQTLMKFINVLVDICVLFKLDGWLLNIENEVDEIDFLQSFVKELTQKIHDKHPGSLIIWYDSVINDGNLKWQNELNYFNSCYFNECDGIFLNYSWNEDNLKNTVKSAEHRTLDVYVGVDVFGRNFFGGGNFNTYLAVEQIRKYGLSMAIFAQGWTHETLAPEPSHNILERFLIRDNAFWKSLWPYLYTHPINRLFETFFYVGVDKDWFKLHHQEVQLSQCLQSNEILEEATTVSTLTGTCNCLQLYCHGSHTLCCVTNKSFESDQTITHHLFSCDIKVSSGIIIYCYYKLLDESVDHYLNLILLVQNDNGSVSKIICQGNKKIETESNRTIMEVNFSEEEEVLGVISKDRDVPLDWVLRCYLLQLNSCHITEIGAAASNNSSICLCGIGIKEAPL</sequence>
<protein>
    <recommendedName>
        <fullName evidence="9">Cytosolic endo-beta-N-acetylglucosaminidase</fullName>
        <ecNumber evidence="3">3.2.1.96</ecNumber>
    </recommendedName>
</protein>
<comment type="caution">
    <text evidence="11">The sequence shown here is derived from an EMBL/GenBank/DDBJ whole genome shotgun (WGS) entry which is preliminary data.</text>
</comment>
<dbReference type="SUPFAM" id="SSF51445">
    <property type="entry name" value="(Trans)glycosidases"/>
    <property type="match status" value="1"/>
</dbReference>
<name>A0AAN7P2G2_9COLE</name>
<comment type="catalytic activity">
    <reaction evidence="7">
        <text>an N(4)-(oligosaccharide-(1-&gt;3)-[oligosaccharide-(1-&gt;6)]-beta-D-Man-(1-&gt;4)-beta-D-GlcNAc-(1-&gt;4)-alpha-D-GlcNAc)-L-asparaginyl-[protein] + H2O = an oligosaccharide-(1-&gt;3)-[oligosaccharide-(1-&gt;6)]-beta-D-Man-(1-&gt;4)-D-GlcNAc + N(4)-(N-acetyl-beta-D-glucosaminyl)-L-asparaginyl-[protein]</text>
        <dbReference type="Rhea" id="RHEA:73067"/>
        <dbReference type="Rhea" id="RHEA-COMP:12603"/>
        <dbReference type="Rhea" id="RHEA-COMP:18176"/>
        <dbReference type="ChEBI" id="CHEBI:15377"/>
        <dbReference type="ChEBI" id="CHEBI:132248"/>
        <dbReference type="ChEBI" id="CHEBI:192714"/>
        <dbReference type="ChEBI" id="CHEBI:192715"/>
        <dbReference type="EC" id="3.2.1.96"/>
    </reaction>
</comment>
<evidence type="ECO:0000256" key="7">
    <source>
        <dbReference type="ARBA" id="ARBA00034414"/>
    </source>
</evidence>
<evidence type="ECO:0000256" key="4">
    <source>
        <dbReference type="ARBA" id="ARBA00022490"/>
    </source>
</evidence>
<evidence type="ECO:0000256" key="2">
    <source>
        <dbReference type="ARBA" id="ARBA00007849"/>
    </source>
</evidence>
<comment type="similarity">
    <text evidence="2">Belongs to the glycosyl hydrolase 85 family.</text>
</comment>
<evidence type="ECO:0000256" key="9">
    <source>
        <dbReference type="ARBA" id="ARBA00072457"/>
    </source>
</evidence>
<evidence type="ECO:0000256" key="3">
    <source>
        <dbReference type="ARBA" id="ARBA00012566"/>
    </source>
</evidence>
<dbReference type="EC" id="3.2.1.96" evidence="3"/>
<evidence type="ECO:0000256" key="8">
    <source>
        <dbReference type="ARBA" id="ARBA00054935"/>
    </source>
</evidence>
<evidence type="ECO:0000256" key="5">
    <source>
        <dbReference type="ARBA" id="ARBA00022801"/>
    </source>
</evidence>
<evidence type="ECO:0000313" key="12">
    <source>
        <dbReference type="Proteomes" id="UP001353858"/>
    </source>
</evidence>
<reference evidence="12" key="1">
    <citation type="submission" date="2023-01" db="EMBL/GenBank/DDBJ databases">
        <title>Key to firefly adult light organ development and bioluminescence: homeobox transcription factors regulate luciferase expression and transportation to peroxisome.</title>
        <authorList>
            <person name="Fu X."/>
        </authorList>
    </citation>
    <scope>NUCLEOTIDE SEQUENCE [LARGE SCALE GENOMIC DNA]</scope>
</reference>
<dbReference type="FunFam" id="3.20.20.80:FF:000043">
    <property type="entry name" value="cytosolic endo-beta-N-acetylglucosaminidase"/>
    <property type="match status" value="1"/>
</dbReference>
<feature type="domain" description="Cytosolic endo-beta-N-acetylglucosaminidase TIM barrel" evidence="10">
    <location>
        <begin position="101"/>
        <end position="352"/>
    </location>
</feature>
<gene>
    <name evidence="11" type="ORF">RN001_013223</name>
</gene>